<keyword evidence="6 8" id="KW-0129">CBS domain</keyword>
<keyword evidence="4" id="KW-0677">Repeat</keyword>
<dbReference type="Pfam" id="PF01595">
    <property type="entry name" value="CNNM"/>
    <property type="match status" value="1"/>
</dbReference>
<evidence type="ECO:0000256" key="5">
    <source>
        <dbReference type="ARBA" id="ARBA00022989"/>
    </source>
</evidence>
<feature type="transmembrane region" description="Helical" evidence="11">
    <location>
        <begin position="140"/>
        <end position="161"/>
    </location>
</feature>
<proteinExistence type="predicted"/>
<feature type="domain" description="CBS" evidence="12">
    <location>
        <begin position="276"/>
        <end position="335"/>
    </location>
</feature>
<feature type="compositionally biased region" description="Basic and acidic residues" evidence="10">
    <location>
        <begin position="439"/>
        <end position="477"/>
    </location>
</feature>
<reference evidence="14 15" key="1">
    <citation type="submission" date="2010-12" db="EMBL/GenBank/DDBJ databases">
        <authorList>
            <person name="Muzny D."/>
            <person name="Qin X."/>
            <person name="Deng J."/>
            <person name="Jiang H."/>
            <person name="Liu Y."/>
            <person name="Qu J."/>
            <person name="Song X.-Z."/>
            <person name="Zhang L."/>
            <person name="Thornton R."/>
            <person name="Coyle M."/>
            <person name="Francisco L."/>
            <person name="Jackson L."/>
            <person name="Javaid M."/>
            <person name="Korchina V."/>
            <person name="Kovar C."/>
            <person name="Mata R."/>
            <person name="Mathew T."/>
            <person name="Ngo R."/>
            <person name="Nguyen L."/>
            <person name="Nguyen N."/>
            <person name="Okwuonu G."/>
            <person name="Ongeri F."/>
            <person name="Pham C."/>
            <person name="Simmons D."/>
            <person name="Wilczek-Boney K."/>
            <person name="Hale W."/>
            <person name="Jakkamsetti A."/>
            <person name="Pham P."/>
            <person name="Ruth R."/>
            <person name="San Lucas F."/>
            <person name="Warren J."/>
            <person name="Zhang J."/>
            <person name="Zhao Z."/>
            <person name="Zhou C."/>
            <person name="Zhu D."/>
            <person name="Lee S."/>
            <person name="Bess C."/>
            <person name="Blankenburg K."/>
            <person name="Forbes L."/>
            <person name="Fu Q."/>
            <person name="Gubbala S."/>
            <person name="Hirani K."/>
            <person name="Jayaseelan J.C."/>
            <person name="Lara F."/>
            <person name="Munidasa M."/>
            <person name="Palculict T."/>
            <person name="Patil S."/>
            <person name="Pu L.-L."/>
            <person name="Saada N."/>
            <person name="Tang L."/>
            <person name="Weissenberger G."/>
            <person name="Zhu Y."/>
            <person name="Hemphill L."/>
            <person name="Shang Y."/>
            <person name="Youmans B."/>
            <person name="Ayvaz T."/>
            <person name="Ross M."/>
            <person name="Santibanez J."/>
            <person name="Aqrawi P."/>
            <person name="Gross S."/>
            <person name="Joshi V."/>
            <person name="Fowler G."/>
            <person name="Nazareth L."/>
            <person name="Reid J."/>
            <person name="Worley K."/>
            <person name="Petrosino J."/>
            <person name="Highlander S."/>
            <person name="Gibbs R."/>
        </authorList>
    </citation>
    <scope>NUCLEOTIDE SEQUENCE [LARGE SCALE GENOMIC DNA]</scope>
    <source>
        <strain evidence="14 15">ATCC 51599</strain>
    </source>
</reference>
<dbReference type="PANTHER" id="PTHR43099">
    <property type="entry name" value="UPF0053 PROTEIN YRKA"/>
    <property type="match status" value="1"/>
</dbReference>
<keyword evidence="2" id="KW-1003">Cell membrane</keyword>
<dbReference type="PROSITE" id="PS51371">
    <property type="entry name" value="CBS"/>
    <property type="match status" value="2"/>
</dbReference>
<evidence type="ECO:0000256" key="1">
    <source>
        <dbReference type="ARBA" id="ARBA00004651"/>
    </source>
</evidence>
<evidence type="ECO:0000256" key="7">
    <source>
        <dbReference type="ARBA" id="ARBA00023136"/>
    </source>
</evidence>
<sequence length="477" mass="52308">MEAAVLLGLIVLNGLFAMSEVALLTARKARLQRLVAEGDKSAAAALALGEDPTRFLSTIQIGITSIGVLNGIVGQAAFAEPLARWLLSLGVAQKTAEMLATTLVVVLVTYVAIVVGELVPKRLGQISAETVARLAARPMGVLSLVSRPFVMALTGSTNLILRSMGVDPDTEQKVTEEEIHALLAEGSESGVIEQSEHVMVRNVFRLDERQISSLMVPRSDVVFLDVEDPQEENLQKVAEYEHSRFPVCRGGLDDVLGIIHTKQLLAQSLRGESIDFSQNLQEVLYVPETLTGMELLENIRNSNTQIALVLDEYGEVQGLVTLQDLLEAITGEFTSPDDDDSWALQRADGSWLLDGLIPIPELKDRLNLATVPEEDKERYQALSGMMMLLLGRMPQTGDILTWDKWKFEVVDMDGKRIDKVLATPILPGEDADEEDPDVERDGHSRFDGDDPREDAHPGHTEDGAHRHDGDSHRSGHH</sequence>
<protein>
    <recommendedName>
        <fullName evidence="16">CBS domain protein</fullName>
    </recommendedName>
</protein>
<dbReference type="eggNOG" id="COG1253">
    <property type="taxonomic scope" value="Bacteria"/>
</dbReference>
<evidence type="ECO:0000256" key="8">
    <source>
        <dbReference type="PROSITE-ProRule" id="PRU00703"/>
    </source>
</evidence>
<dbReference type="Gene3D" id="3.30.465.10">
    <property type="match status" value="1"/>
</dbReference>
<dbReference type="Proteomes" id="UP000011021">
    <property type="component" value="Unassembled WGS sequence"/>
</dbReference>
<dbReference type="InterPro" id="IPR036318">
    <property type="entry name" value="FAD-bd_PCMH-like_sf"/>
</dbReference>
<comment type="caution">
    <text evidence="14">The sequence shown here is derived from an EMBL/GenBank/DDBJ whole genome shotgun (WGS) entry which is preliminary data.</text>
</comment>
<dbReference type="Gene3D" id="3.10.580.10">
    <property type="entry name" value="CBS-domain"/>
    <property type="match status" value="1"/>
</dbReference>
<feature type="transmembrane region" description="Helical" evidence="11">
    <location>
        <begin position="98"/>
        <end position="119"/>
    </location>
</feature>
<evidence type="ECO:0000256" key="10">
    <source>
        <dbReference type="SAM" id="MobiDB-lite"/>
    </source>
</evidence>
<comment type="subcellular location">
    <subcellularLocation>
        <location evidence="1">Cell membrane</location>
        <topology evidence="1">Multi-pass membrane protein</topology>
    </subcellularLocation>
</comment>
<evidence type="ECO:0000256" key="9">
    <source>
        <dbReference type="PROSITE-ProRule" id="PRU01193"/>
    </source>
</evidence>
<organism evidence="14 15">
    <name type="scientific">Lautropia mirabilis ATCC 51599</name>
    <dbReference type="NCBI Taxonomy" id="887898"/>
    <lineage>
        <taxon>Bacteria</taxon>
        <taxon>Pseudomonadati</taxon>
        <taxon>Pseudomonadota</taxon>
        <taxon>Betaproteobacteria</taxon>
        <taxon>Burkholderiales</taxon>
        <taxon>Burkholderiaceae</taxon>
        <taxon>Lautropia</taxon>
    </lineage>
</organism>
<evidence type="ECO:0000259" key="13">
    <source>
        <dbReference type="PROSITE" id="PS51846"/>
    </source>
</evidence>
<dbReference type="GO" id="GO:0050660">
    <property type="term" value="F:flavin adenine dinucleotide binding"/>
    <property type="evidence" value="ECO:0007669"/>
    <property type="project" value="InterPro"/>
</dbReference>
<evidence type="ECO:0000256" key="3">
    <source>
        <dbReference type="ARBA" id="ARBA00022692"/>
    </source>
</evidence>
<dbReference type="InterPro" id="IPR046342">
    <property type="entry name" value="CBS_dom_sf"/>
</dbReference>
<feature type="domain" description="CNNM transmembrane" evidence="13">
    <location>
        <begin position="1"/>
        <end position="196"/>
    </location>
</feature>
<evidence type="ECO:0000256" key="4">
    <source>
        <dbReference type="ARBA" id="ARBA00022737"/>
    </source>
</evidence>
<evidence type="ECO:0000256" key="6">
    <source>
        <dbReference type="ARBA" id="ARBA00023122"/>
    </source>
</evidence>
<dbReference type="PANTHER" id="PTHR43099:SF2">
    <property type="entry name" value="UPF0053 PROTEIN YRKA"/>
    <property type="match status" value="1"/>
</dbReference>
<dbReference type="InterPro" id="IPR000644">
    <property type="entry name" value="CBS_dom"/>
</dbReference>
<feature type="domain" description="CBS" evidence="12">
    <location>
        <begin position="215"/>
        <end position="274"/>
    </location>
</feature>
<dbReference type="InterPro" id="IPR051676">
    <property type="entry name" value="UPF0053_domain"/>
</dbReference>
<dbReference type="STRING" id="887898.HMPREF0551_1020"/>
<keyword evidence="5 9" id="KW-1133">Transmembrane helix</keyword>
<evidence type="ECO:0000313" key="14">
    <source>
        <dbReference type="EMBL" id="EFV95532.1"/>
    </source>
</evidence>
<dbReference type="GO" id="GO:0005886">
    <property type="term" value="C:plasma membrane"/>
    <property type="evidence" value="ECO:0007669"/>
    <property type="project" value="UniProtKB-SubCell"/>
</dbReference>
<keyword evidence="15" id="KW-1185">Reference proteome</keyword>
<dbReference type="SUPFAM" id="SSF54631">
    <property type="entry name" value="CBS-domain pair"/>
    <property type="match status" value="1"/>
</dbReference>
<dbReference type="SMART" id="SM01091">
    <property type="entry name" value="CorC_HlyC"/>
    <property type="match status" value="1"/>
</dbReference>
<evidence type="ECO:0008006" key="16">
    <source>
        <dbReference type="Google" id="ProtNLM"/>
    </source>
</evidence>
<evidence type="ECO:0000259" key="12">
    <source>
        <dbReference type="PROSITE" id="PS51371"/>
    </source>
</evidence>
<dbReference type="SUPFAM" id="SSF56176">
    <property type="entry name" value="FAD-binding/transporter-associated domain-like"/>
    <property type="match status" value="1"/>
</dbReference>
<feature type="transmembrane region" description="Helical" evidence="11">
    <location>
        <begin position="6"/>
        <end position="26"/>
    </location>
</feature>
<dbReference type="PROSITE" id="PS51846">
    <property type="entry name" value="CNNM"/>
    <property type="match status" value="1"/>
</dbReference>
<evidence type="ECO:0000313" key="15">
    <source>
        <dbReference type="Proteomes" id="UP000011021"/>
    </source>
</evidence>
<dbReference type="AlphaFoldDB" id="E7RW49"/>
<evidence type="ECO:0000256" key="11">
    <source>
        <dbReference type="SAM" id="Phobius"/>
    </source>
</evidence>
<dbReference type="InterPro" id="IPR002550">
    <property type="entry name" value="CNNM"/>
</dbReference>
<feature type="region of interest" description="Disordered" evidence="10">
    <location>
        <begin position="423"/>
        <end position="477"/>
    </location>
</feature>
<feature type="compositionally biased region" description="Acidic residues" evidence="10">
    <location>
        <begin position="429"/>
        <end position="438"/>
    </location>
</feature>
<name>E7RW49_9BURK</name>
<dbReference type="EMBL" id="AEQP01000003">
    <property type="protein sequence ID" value="EFV95532.1"/>
    <property type="molecule type" value="Genomic_DNA"/>
</dbReference>
<keyword evidence="3 9" id="KW-0812">Transmembrane</keyword>
<keyword evidence="7 9" id="KW-0472">Membrane</keyword>
<dbReference type="InterPro" id="IPR016169">
    <property type="entry name" value="FAD-bd_PCMH_sub2"/>
</dbReference>
<dbReference type="CDD" id="cd04590">
    <property type="entry name" value="CBS_pair_CorC_HlyC_assoc"/>
    <property type="match status" value="1"/>
</dbReference>
<dbReference type="HOGENOM" id="CLU_015237_4_0_4"/>
<dbReference type="Pfam" id="PF00571">
    <property type="entry name" value="CBS"/>
    <property type="match status" value="2"/>
</dbReference>
<accession>E7RW49</accession>
<dbReference type="RefSeq" id="WP_005673232.1">
    <property type="nucleotide sequence ID" value="NZ_CP146288.1"/>
</dbReference>
<evidence type="ECO:0000256" key="2">
    <source>
        <dbReference type="ARBA" id="ARBA00022475"/>
    </source>
</evidence>
<dbReference type="InterPro" id="IPR044751">
    <property type="entry name" value="Ion_transp-like_CBS"/>
</dbReference>
<dbReference type="InterPro" id="IPR005170">
    <property type="entry name" value="Transptr-assoc_dom"/>
</dbReference>
<gene>
    <name evidence="14" type="ORF">HMPREF0551_1020</name>
</gene>
<dbReference type="Pfam" id="PF03471">
    <property type="entry name" value="CorC_HlyC"/>
    <property type="match status" value="1"/>
</dbReference>
<feature type="transmembrane region" description="Helical" evidence="11">
    <location>
        <begin position="55"/>
        <end position="78"/>
    </location>
</feature>